<evidence type="ECO:0000256" key="14">
    <source>
        <dbReference type="SAM" id="SignalP"/>
    </source>
</evidence>
<comment type="subcellular location">
    <subcellularLocation>
        <location evidence="1">Cell membrane</location>
        <topology evidence="1">Single-pass type II membrane protein</topology>
    </subcellularLocation>
</comment>
<evidence type="ECO:0000256" key="12">
    <source>
        <dbReference type="ARBA" id="ARBA00041260"/>
    </source>
</evidence>
<evidence type="ECO:0000256" key="5">
    <source>
        <dbReference type="ARBA" id="ARBA00022968"/>
    </source>
</evidence>
<dbReference type="EMBL" id="CP146203">
    <property type="protein sequence ID" value="XBH20948.1"/>
    <property type="molecule type" value="Genomic_DNA"/>
</dbReference>
<evidence type="ECO:0000256" key="13">
    <source>
        <dbReference type="RuleBase" id="RU361153"/>
    </source>
</evidence>
<keyword evidence="7" id="KW-0472">Membrane</keyword>
<dbReference type="InterPro" id="IPR050386">
    <property type="entry name" value="Glycosyl_hydrolase_5"/>
</dbReference>
<organism evidence="16">
    <name type="scientific">Jonesiaceae bacterium BS-20</name>
    <dbReference type="NCBI Taxonomy" id="3120821"/>
    <lineage>
        <taxon>Bacteria</taxon>
        <taxon>Bacillati</taxon>
        <taxon>Actinomycetota</taxon>
        <taxon>Actinomycetes</taxon>
        <taxon>Micrococcales</taxon>
        <taxon>Jonesiaceae</taxon>
    </lineage>
</organism>
<dbReference type="GO" id="GO:0008422">
    <property type="term" value="F:beta-glucosidase activity"/>
    <property type="evidence" value="ECO:0007669"/>
    <property type="project" value="TreeGrafter"/>
</dbReference>
<evidence type="ECO:0000256" key="1">
    <source>
        <dbReference type="ARBA" id="ARBA00004401"/>
    </source>
</evidence>
<evidence type="ECO:0000256" key="9">
    <source>
        <dbReference type="ARBA" id="ARBA00023295"/>
    </source>
</evidence>
<dbReference type="GO" id="GO:0071555">
    <property type="term" value="P:cell wall organization"/>
    <property type="evidence" value="ECO:0007669"/>
    <property type="project" value="UniProtKB-KW"/>
</dbReference>
<proteinExistence type="inferred from homology"/>
<evidence type="ECO:0000256" key="2">
    <source>
        <dbReference type="ARBA" id="ARBA00022475"/>
    </source>
</evidence>
<reference evidence="16" key="1">
    <citation type="submission" date="2024-02" db="EMBL/GenBank/DDBJ databases">
        <title>Tomenella chthoni gen. nov. sp. nov., a member of the family Jonesiaceae isolated from bat guano.</title>
        <authorList>
            <person name="Miller S.L."/>
            <person name="King J."/>
            <person name="Sankaranarayanan K."/>
            <person name="Lawson P.A."/>
        </authorList>
    </citation>
    <scope>NUCLEOTIDE SEQUENCE</scope>
    <source>
        <strain evidence="16">BS-20</strain>
    </source>
</reference>
<comment type="function">
    <text evidence="11">Glucosidase involved in the degradation of cellulosic biomass. Active on lichenan.</text>
</comment>
<dbReference type="Pfam" id="PF00150">
    <property type="entry name" value="Cellulase"/>
    <property type="match status" value="1"/>
</dbReference>
<accession>A0AAU7DT31</accession>
<name>A0AAU7DT31_9MICO</name>
<feature type="chain" id="PRO_5043705846" description="Exo-1,3-beta-glucanase D" evidence="14">
    <location>
        <begin position="20"/>
        <end position="349"/>
    </location>
</feature>
<evidence type="ECO:0000256" key="6">
    <source>
        <dbReference type="ARBA" id="ARBA00022989"/>
    </source>
</evidence>
<evidence type="ECO:0000259" key="15">
    <source>
        <dbReference type="Pfam" id="PF00150"/>
    </source>
</evidence>
<evidence type="ECO:0000256" key="11">
    <source>
        <dbReference type="ARBA" id="ARBA00037126"/>
    </source>
</evidence>
<dbReference type="GO" id="GO:0009986">
    <property type="term" value="C:cell surface"/>
    <property type="evidence" value="ECO:0007669"/>
    <property type="project" value="TreeGrafter"/>
</dbReference>
<evidence type="ECO:0000313" key="16">
    <source>
        <dbReference type="EMBL" id="XBH20948.1"/>
    </source>
</evidence>
<dbReference type="SUPFAM" id="SSF51445">
    <property type="entry name" value="(Trans)glycosidases"/>
    <property type="match status" value="1"/>
</dbReference>
<evidence type="ECO:0000256" key="8">
    <source>
        <dbReference type="ARBA" id="ARBA00023180"/>
    </source>
</evidence>
<keyword evidence="2" id="KW-1003">Cell membrane</keyword>
<keyword evidence="3" id="KW-0812">Transmembrane</keyword>
<dbReference type="PANTHER" id="PTHR31297">
    <property type="entry name" value="GLUCAN ENDO-1,6-BETA-GLUCOSIDASE B"/>
    <property type="match status" value="1"/>
</dbReference>
<gene>
    <name evidence="16" type="ORF">V5R04_12080</name>
</gene>
<dbReference type="PANTHER" id="PTHR31297:SF34">
    <property type="entry name" value="GLUCAN 1,3-BETA-GLUCOSIDASE 2"/>
    <property type="match status" value="1"/>
</dbReference>
<keyword evidence="14" id="KW-0732">Signal</keyword>
<keyword evidence="5" id="KW-0735">Signal-anchor</keyword>
<keyword evidence="4 13" id="KW-0378">Hydrolase</keyword>
<dbReference type="AlphaFoldDB" id="A0AAU7DT31"/>
<evidence type="ECO:0000256" key="3">
    <source>
        <dbReference type="ARBA" id="ARBA00022692"/>
    </source>
</evidence>
<sequence>MALLATVAVLAAVILPNMGVQPTAPPAIAGGFLQTQNGNITDGASNRAFQNFYFNTDDIRVALAQTWGKLAQLYKDEPMVAGFDLLNEPGFGETAPATTSHLLAKFYAEATRKIRAAGAKQIIFFEPSIFWSGLGVDTGPTPGFTQDTNIVFSPHLYGEAITMDSDWPIPPLVGLERQFMLAERVAEQDGDVPVWPGEYGKWGEDQDVIDWVNRYAVAEDDHLIGSAYWVWKQACGDPQNGIGPVGDALIMQNCAGPSEIPPKTDILNVLSRAYPQSAPGTLTSLTSSGSTFKMTGTTDTPGCGLTVWVPSSAELDLKSSGITDLDPQSVSGGWLVTGCADGEYSLSNG</sequence>
<evidence type="ECO:0000256" key="7">
    <source>
        <dbReference type="ARBA" id="ARBA00023136"/>
    </source>
</evidence>
<dbReference type="InterPro" id="IPR017853">
    <property type="entry name" value="GH"/>
</dbReference>
<keyword evidence="6" id="KW-1133">Transmembrane helix</keyword>
<keyword evidence="10" id="KW-0961">Cell wall biogenesis/degradation</keyword>
<keyword evidence="9 13" id="KW-0326">Glycosidase</keyword>
<dbReference type="InterPro" id="IPR001547">
    <property type="entry name" value="Glyco_hydro_5"/>
</dbReference>
<keyword evidence="8" id="KW-0325">Glycoprotein</keyword>
<protein>
    <recommendedName>
        <fullName evidence="12">Exo-1,3-beta-glucanase D</fullName>
    </recommendedName>
</protein>
<evidence type="ECO:0000256" key="4">
    <source>
        <dbReference type="ARBA" id="ARBA00022801"/>
    </source>
</evidence>
<dbReference type="GO" id="GO:0005886">
    <property type="term" value="C:plasma membrane"/>
    <property type="evidence" value="ECO:0007669"/>
    <property type="project" value="UniProtKB-SubCell"/>
</dbReference>
<comment type="similarity">
    <text evidence="13">Belongs to the glycosyl hydrolase 5 (cellulase A) family.</text>
</comment>
<feature type="domain" description="Glycoside hydrolase family 5" evidence="15">
    <location>
        <begin position="50"/>
        <end position="233"/>
    </location>
</feature>
<dbReference type="Gene3D" id="3.20.20.80">
    <property type="entry name" value="Glycosidases"/>
    <property type="match status" value="1"/>
</dbReference>
<dbReference type="GO" id="GO:0009251">
    <property type="term" value="P:glucan catabolic process"/>
    <property type="evidence" value="ECO:0007669"/>
    <property type="project" value="TreeGrafter"/>
</dbReference>
<feature type="signal peptide" evidence="14">
    <location>
        <begin position="1"/>
        <end position="19"/>
    </location>
</feature>
<evidence type="ECO:0000256" key="10">
    <source>
        <dbReference type="ARBA" id="ARBA00023316"/>
    </source>
</evidence>
<dbReference type="GO" id="GO:0005576">
    <property type="term" value="C:extracellular region"/>
    <property type="evidence" value="ECO:0007669"/>
    <property type="project" value="TreeGrafter"/>
</dbReference>